<proteinExistence type="predicted"/>
<sequence length="205" mass="23822">MLKRFYLMRHGQTLFNVQGRIQGACDSPLTDLGVEQAKNAKEHFEELCLSFTHVYSSPQERACDTAEIASGRTDLIRLKGLKEWNFGTFEGHQEYLNPHLHKEDGSGYRDYFVAYGGESNIQVYERMDKTIREVLDHSDEADINLLVSHGASITQFYRHKTIQPPTLDKRMSNCSILEFTYDGKDFQVQSVYNPYDQEYIYQRNN</sequence>
<protein>
    <submittedName>
        <fullName evidence="2">Putative phosphoserine phosphatase 2</fullName>
    </submittedName>
</protein>
<dbReference type="RefSeq" id="WP_096633521.1">
    <property type="nucleotide sequence ID" value="NZ_NSGR01000008.1"/>
</dbReference>
<gene>
    <name evidence="2" type="primary">pspB_2</name>
    <name evidence="2" type="ORF">A9Y57_01002</name>
</gene>
<dbReference type="PROSITE" id="PS00175">
    <property type="entry name" value="PG_MUTASE"/>
    <property type="match status" value="1"/>
</dbReference>
<comment type="caution">
    <text evidence="2">The sequence shown here is derived from an EMBL/GenBank/DDBJ whole genome shotgun (WGS) entry which is preliminary data.</text>
</comment>
<dbReference type="Pfam" id="PF00300">
    <property type="entry name" value="His_Phos_1"/>
    <property type="match status" value="1"/>
</dbReference>
<dbReference type="Gene3D" id="3.40.50.1240">
    <property type="entry name" value="Phosphoglycerate mutase-like"/>
    <property type="match status" value="1"/>
</dbReference>
<dbReference type="SMART" id="SM00855">
    <property type="entry name" value="PGAM"/>
    <property type="match status" value="1"/>
</dbReference>
<feature type="binding site" evidence="1">
    <location>
        <position position="61"/>
    </location>
    <ligand>
        <name>substrate</name>
    </ligand>
</feature>
<evidence type="ECO:0000256" key="1">
    <source>
        <dbReference type="PIRSR" id="PIRSR613078-2"/>
    </source>
</evidence>
<dbReference type="InterPro" id="IPR013078">
    <property type="entry name" value="His_Pase_superF_clade-1"/>
</dbReference>
<dbReference type="PANTHER" id="PTHR48100:SF5">
    <property type="entry name" value="HISTIDINE PHOSPHATASE FAMILY PROTEIN"/>
    <property type="match status" value="1"/>
</dbReference>
<feature type="binding site" evidence="1">
    <location>
        <begin position="9"/>
        <end position="16"/>
    </location>
    <ligand>
        <name>substrate</name>
    </ligand>
</feature>
<dbReference type="CDD" id="cd07067">
    <property type="entry name" value="HP_PGM_like"/>
    <property type="match status" value="1"/>
</dbReference>
<evidence type="ECO:0000313" key="2">
    <source>
        <dbReference type="EMBL" id="PCH12287.1"/>
    </source>
</evidence>
<organism evidence="2 3">
    <name type="scientific">Streptococcus parauberis</name>
    <dbReference type="NCBI Taxonomy" id="1348"/>
    <lineage>
        <taxon>Bacteria</taxon>
        <taxon>Bacillati</taxon>
        <taxon>Bacillota</taxon>
        <taxon>Bacilli</taxon>
        <taxon>Lactobacillales</taxon>
        <taxon>Streptococcaceae</taxon>
        <taxon>Streptococcus</taxon>
    </lineage>
</organism>
<dbReference type="InterPro" id="IPR050275">
    <property type="entry name" value="PGM_Phosphatase"/>
</dbReference>
<dbReference type="SUPFAM" id="SSF53254">
    <property type="entry name" value="Phosphoglycerate mutase-like"/>
    <property type="match status" value="1"/>
</dbReference>
<dbReference type="GO" id="GO:0005737">
    <property type="term" value="C:cytoplasm"/>
    <property type="evidence" value="ECO:0007669"/>
    <property type="project" value="TreeGrafter"/>
</dbReference>
<accession>A0A854W7L6</accession>
<dbReference type="GO" id="GO:0016791">
    <property type="term" value="F:phosphatase activity"/>
    <property type="evidence" value="ECO:0007669"/>
    <property type="project" value="TreeGrafter"/>
</dbReference>
<name>A0A854W7L6_9STRE</name>
<dbReference type="InterPro" id="IPR001345">
    <property type="entry name" value="PG/BPGM_mutase_AS"/>
</dbReference>
<dbReference type="Proteomes" id="UP000217465">
    <property type="component" value="Unassembled WGS sequence"/>
</dbReference>
<dbReference type="AlphaFoldDB" id="A0A854W7L6"/>
<evidence type="ECO:0000313" key="3">
    <source>
        <dbReference type="Proteomes" id="UP000217465"/>
    </source>
</evidence>
<dbReference type="EMBL" id="NSGR01000008">
    <property type="protein sequence ID" value="PCH12287.1"/>
    <property type="molecule type" value="Genomic_DNA"/>
</dbReference>
<reference evidence="2 3" key="1">
    <citation type="submission" date="2016-06" db="EMBL/GenBank/DDBJ databases">
        <authorList>
            <person name="Haines A.N."/>
            <person name="Council K.R."/>
        </authorList>
    </citation>
    <scope>NUCLEOTIDE SEQUENCE [LARGE SCALE GENOMIC DNA]</scope>
    <source>
        <strain evidence="2 3">SP158-29</strain>
    </source>
</reference>
<dbReference type="InterPro" id="IPR029033">
    <property type="entry name" value="His_PPase_superfam"/>
</dbReference>
<dbReference type="PANTHER" id="PTHR48100">
    <property type="entry name" value="BROAD-SPECIFICITY PHOSPHATASE YOR283W-RELATED"/>
    <property type="match status" value="1"/>
</dbReference>